<dbReference type="InterPro" id="IPR008863">
    <property type="entry name" value="Toxic_anion-R_TelA"/>
</dbReference>
<dbReference type="Pfam" id="PF05816">
    <property type="entry name" value="TelA"/>
    <property type="match status" value="1"/>
</dbReference>
<keyword evidence="1" id="KW-0175">Coiled coil</keyword>
<name>A0ABX7BML1_9CAUL</name>
<evidence type="ECO:0000313" key="2">
    <source>
        <dbReference type="EMBL" id="QQQ18497.1"/>
    </source>
</evidence>
<accession>A0ABX7BML1</accession>
<dbReference type="RefSeq" id="WP_201102867.1">
    <property type="nucleotide sequence ID" value="NZ_CP067977.1"/>
</dbReference>
<keyword evidence="3" id="KW-1185">Reference proteome</keyword>
<evidence type="ECO:0000313" key="3">
    <source>
        <dbReference type="Proteomes" id="UP000595448"/>
    </source>
</evidence>
<organism evidence="2 3">
    <name type="scientific">Brevundimonas vitisensis</name>
    <dbReference type="NCBI Taxonomy" id="2800818"/>
    <lineage>
        <taxon>Bacteria</taxon>
        <taxon>Pseudomonadati</taxon>
        <taxon>Pseudomonadota</taxon>
        <taxon>Alphaproteobacteria</taxon>
        <taxon>Caulobacterales</taxon>
        <taxon>Caulobacteraceae</taxon>
        <taxon>Brevundimonas</taxon>
    </lineage>
</organism>
<dbReference type="Proteomes" id="UP000595448">
    <property type="component" value="Chromosome"/>
</dbReference>
<protein>
    <submittedName>
        <fullName evidence="2">Toxic anion resistance protein</fullName>
    </submittedName>
</protein>
<evidence type="ECO:0000256" key="1">
    <source>
        <dbReference type="SAM" id="Coils"/>
    </source>
</evidence>
<sequence>MADGGYRLGGGAPEPDRARIEAIAATWGDQDDGAFGAAPHGALSSTLDRTLSETRNGDLTEASALIAHLRNALDGLAPASLEPRRGLAGLFDSRKRRLKALRARYLAASRTLNETGIELTDRADRVERRSRVLEDVWADIRNVVTDLDAHVVAGADRCPPVPAADEGEAIPDSAAPLRQRLSQLSSARQAGIRTLPLIRMAQNAEVSALACLQRLPQAIGDWRDDWKDALGLMGKRPRKVRPDPVRLARTRDALLAALDQADAAIAAARTRRAEIEARMDAVRKAV</sequence>
<reference evidence="2 3" key="1">
    <citation type="submission" date="2021-01" db="EMBL/GenBank/DDBJ databases">
        <title>Brevundimonas vitis sp. nov., an bacterium isolated from grape (Vitis vinifera).</title>
        <authorList>
            <person name="Jiang L."/>
            <person name="Lee J."/>
        </authorList>
    </citation>
    <scope>NUCLEOTIDE SEQUENCE [LARGE SCALE GENOMIC DNA]</scope>
    <source>
        <strain evidence="2 3">GRTSA-9</strain>
    </source>
</reference>
<dbReference type="EMBL" id="CP067977">
    <property type="protein sequence ID" value="QQQ18497.1"/>
    <property type="molecule type" value="Genomic_DNA"/>
</dbReference>
<gene>
    <name evidence="2" type="ORF">JIP62_14590</name>
</gene>
<proteinExistence type="predicted"/>
<feature type="coiled-coil region" evidence="1">
    <location>
        <begin position="258"/>
        <end position="285"/>
    </location>
</feature>